<keyword evidence="2" id="KW-1185">Reference proteome</keyword>
<dbReference type="Proteomes" id="UP001597342">
    <property type="component" value="Unassembled WGS sequence"/>
</dbReference>
<evidence type="ECO:0008006" key="3">
    <source>
        <dbReference type="Google" id="ProtNLM"/>
    </source>
</evidence>
<evidence type="ECO:0000313" key="2">
    <source>
        <dbReference type="Proteomes" id="UP001597342"/>
    </source>
</evidence>
<accession>A0ABW4XUB3</accession>
<comment type="caution">
    <text evidence="1">The sequence shown here is derived from an EMBL/GenBank/DDBJ whole genome shotgun (WGS) entry which is preliminary data.</text>
</comment>
<evidence type="ECO:0000313" key="1">
    <source>
        <dbReference type="EMBL" id="MFD2099126.1"/>
    </source>
</evidence>
<name>A0ABW4XUB3_9FLAO</name>
<dbReference type="EMBL" id="JBHUHU010000001">
    <property type="protein sequence ID" value="MFD2099126.1"/>
    <property type="molecule type" value="Genomic_DNA"/>
</dbReference>
<gene>
    <name evidence="1" type="ORF">ACFSJE_05020</name>
</gene>
<reference evidence="2" key="1">
    <citation type="journal article" date="2019" name="Int. J. Syst. Evol. Microbiol.">
        <title>The Global Catalogue of Microorganisms (GCM) 10K type strain sequencing project: providing services to taxonomists for standard genome sequencing and annotation.</title>
        <authorList>
            <consortium name="The Broad Institute Genomics Platform"/>
            <consortium name="The Broad Institute Genome Sequencing Center for Infectious Disease"/>
            <person name="Wu L."/>
            <person name="Ma J."/>
        </authorList>
    </citation>
    <scope>NUCLEOTIDE SEQUENCE [LARGE SCALE GENOMIC DNA]</scope>
    <source>
        <strain evidence="2">JCM 3389</strain>
    </source>
</reference>
<organism evidence="1 2">
    <name type="scientific">Flagellimonas iocasae</name>
    <dbReference type="NCBI Taxonomy" id="2055905"/>
    <lineage>
        <taxon>Bacteria</taxon>
        <taxon>Pseudomonadati</taxon>
        <taxon>Bacteroidota</taxon>
        <taxon>Flavobacteriia</taxon>
        <taxon>Flavobacteriales</taxon>
        <taxon>Flavobacteriaceae</taxon>
        <taxon>Flagellimonas</taxon>
    </lineage>
</organism>
<dbReference type="RefSeq" id="WP_379829887.1">
    <property type="nucleotide sequence ID" value="NZ_JBHUHU010000001.1"/>
</dbReference>
<protein>
    <recommendedName>
        <fullName evidence="3">ATP-binding protein</fullName>
    </recommendedName>
</protein>
<sequence length="389" mass="44924">MDLQIKRKISLVYIDELNSIVDSSQNKFNIHVPKDVKAASFGVIPSFIQFFATTIRKEKCSKLIMPFSNFDELEKYIEVEFVYPFTVLAWNLEIVDSKGADLKNPLATISQKYFSRLEFLQVKILRSLPLYSFDHDIIQRGLSRFFYDSNYKLVYQDQLEFNLHPIFKKLALAHNVKDNRNTIAPIIGDLTEIIYELFKNTHEHARTNIKGAFYFPNVRNVTLRILRKKKTSYLDDDELPVSVKEYFRSNLPLTEQSDLIMLEISVLDSGPGLVSRISNKEDLSEYTLQEELQLTKECLLKHKTSSSAYLAPVKGEGLDKVMQLLDRKGFLRIRTGRLDLIRNFISNPYVPTKDLNEIVLNDYLTNSGDLKEHALVAGTLHTFYYPIGA</sequence>
<proteinExistence type="predicted"/>